<dbReference type="PANTHER" id="PTHR13966:SF5">
    <property type="entry name" value="ENDONUCLEASE G, MITOCHONDRIAL"/>
    <property type="match status" value="1"/>
</dbReference>
<keyword evidence="3" id="KW-0479">Metal-binding</keyword>
<feature type="active site" description="Proton acceptor" evidence="2">
    <location>
        <position position="164"/>
    </location>
</feature>
<gene>
    <name evidence="6" type="ORF">BDV25DRAFT_172522</name>
</gene>
<dbReference type="InterPro" id="IPR020821">
    <property type="entry name" value="ENPP1-3/EXOG-like_nuc-like"/>
</dbReference>
<dbReference type="GO" id="GO:0006309">
    <property type="term" value="P:apoptotic DNA fragmentation"/>
    <property type="evidence" value="ECO:0007669"/>
    <property type="project" value="TreeGrafter"/>
</dbReference>
<evidence type="ECO:0008006" key="8">
    <source>
        <dbReference type="Google" id="ProtNLM"/>
    </source>
</evidence>
<dbReference type="Proteomes" id="UP000325780">
    <property type="component" value="Unassembled WGS sequence"/>
</dbReference>
<feature type="domain" description="ENPP1-3/EXOG-like endonuclease/phosphodiesterase" evidence="4">
    <location>
        <begin position="101"/>
        <end position="315"/>
    </location>
</feature>
<dbReference type="SUPFAM" id="SSF54060">
    <property type="entry name" value="His-Me finger endonucleases"/>
    <property type="match status" value="1"/>
</dbReference>
<dbReference type="Pfam" id="PF01223">
    <property type="entry name" value="Endonuclease_NS"/>
    <property type="match status" value="1"/>
</dbReference>
<dbReference type="GO" id="GO:0003676">
    <property type="term" value="F:nucleic acid binding"/>
    <property type="evidence" value="ECO:0007669"/>
    <property type="project" value="InterPro"/>
</dbReference>
<evidence type="ECO:0000256" key="3">
    <source>
        <dbReference type="PIRSR" id="PIRSR640255-2"/>
    </source>
</evidence>
<dbReference type="EMBL" id="ML742108">
    <property type="protein sequence ID" value="KAE8149949.1"/>
    <property type="molecule type" value="Genomic_DNA"/>
</dbReference>
<evidence type="ECO:0000256" key="1">
    <source>
        <dbReference type="ARBA" id="ARBA00010052"/>
    </source>
</evidence>
<dbReference type="SMART" id="SM00477">
    <property type="entry name" value="NUC"/>
    <property type="match status" value="1"/>
</dbReference>
<dbReference type="InterPro" id="IPR044929">
    <property type="entry name" value="DNA/RNA_non-sp_Endonuclease_sf"/>
</dbReference>
<dbReference type="AlphaFoldDB" id="A0A5N6TV10"/>
<evidence type="ECO:0000259" key="4">
    <source>
        <dbReference type="SMART" id="SM00477"/>
    </source>
</evidence>
<proteinExistence type="inferred from homology"/>
<evidence type="ECO:0000313" key="6">
    <source>
        <dbReference type="EMBL" id="KAE8149949.1"/>
    </source>
</evidence>
<dbReference type="GO" id="GO:0046872">
    <property type="term" value="F:metal ion binding"/>
    <property type="evidence" value="ECO:0007669"/>
    <property type="project" value="UniProtKB-KW"/>
</dbReference>
<dbReference type="GO" id="GO:0004521">
    <property type="term" value="F:RNA endonuclease activity"/>
    <property type="evidence" value="ECO:0007669"/>
    <property type="project" value="TreeGrafter"/>
</dbReference>
<feature type="binding site" evidence="3">
    <location>
        <position position="196"/>
    </location>
    <ligand>
        <name>Mg(2+)</name>
        <dbReference type="ChEBI" id="CHEBI:18420"/>
        <note>catalytic</note>
    </ligand>
</feature>
<keyword evidence="7" id="KW-1185">Reference proteome</keyword>
<evidence type="ECO:0000256" key="2">
    <source>
        <dbReference type="PIRSR" id="PIRSR640255-1"/>
    </source>
</evidence>
<dbReference type="GO" id="GO:0005743">
    <property type="term" value="C:mitochondrial inner membrane"/>
    <property type="evidence" value="ECO:0007669"/>
    <property type="project" value="TreeGrafter"/>
</dbReference>
<feature type="domain" description="DNA/RNA non-specific endonuclease/pyrophosphatase/phosphodiesterase" evidence="5">
    <location>
        <begin position="100"/>
        <end position="315"/>
    </location>
</feature>
<name>A0A5N6TV10_ASPAV</name>
<dbReference type="InterPro" id="IPR044925">
    <property type="entry name" value="His-Me_finger_sf"/>
</dbReference>
<dbReference type="PANTHER" id="PTHR13966">
    <property type="entry name" value="ENDONUCLEASE RELATED"/>
    <property type="match status" value="1"/>
</dbReference>
<dbReference type="InterPro" id="IPR001604">
    <property type="entry name" value="Endo_G_ENPP1-like_dom"/>
</dbReference>
<evidence type="ECO:0000313" key="7">
    <source>
        <dbReference type="Proteomes" id="UP000325780"/>
    </source>
</evidence>
<comment type="similarity">
    <text evidence="1">Belongs to the DNA/RNA non-specific endonuclease family.</text>
</comment>
<dbReference type="OrthoDB" id="5418055at2759"/>
<reference evidence="6 7" key="1">
    <citation type="submission" date="2019-04" db="EMBL/GenBank/DDBJ databases">
        <title>Friends and foes A comparative genomics study of 23 Aspergillus species from section Flavi.</title>
        <authorList>
            <consortium name="DOE Joint Genome Institute"/>
            <person name="Kjaerbolling I."/>
            <person name="Vesth T."/>
            <person name="Frisvad J.C."/>
            <person name="Nybo J.L."/>
            <person name="Theobald S."/>
            <person name="Kildgaard S."/>
            <person name="Isbrandt T."/>
            <person name="Kuo A."/>
            <person name="Sato A."/>
            <person name="Lyhne E.K."/>
            <person name="Kogle M.E."/>
            <person name="Wiebenga A."/>
            <person name="Kun R.S."/>
            <person name="Lubbers R.J."/>
            <person name="Makela M.R."/>
            <person name="Barry K."/>
            <person name="Chovatia M."/>
            <person name="Clum A."/>
            <person name="Daum C."/>
            <person name="Haridas S."/>
            <person name="He G."/>
            <person name="LaButti K."/>
            <person name="Lipzen A."/>
            <person name="Mondo S."/>
            <person name="Riley R."/>
            <person name="Salamov A."/>
            <person name="Simmons B.A."/>
            <person name="Magnuson J.K."/>
            <person name="Henrissat B."/>
            <person name="Mortensen U.H."/>
            <person name="Larsen T.O."/>
            <person name="Devries R.P."/>
            <person name="Grigoriev I.V."/>
            <person name="Machida M."/>
            <person name="Baker S.E."/>
            <person name="Andersen M.R."/>
        </authorList>
    </citation>
    <scope>NUCLEOTIDE SEQUENCE [LARGE SCALE GENOMIC DNA]</scope>
    <source>
        <strain evidence="6 7">IBT 18842</strain>
    </source>
</reference>
<dbReference type="InterPro" id="IPR040255">
    <property type="entry name" value="Non-specific_endonuclease"/>
</dbReference>
<dbReference type="GO" id="GO:0000014">
    <property type="term" value="F:single-stranded DNA endodeoxyribonuclease activity"/>
    <property type="evidence" value="ECO:0007669"/>
    <property type="project" value="TreeGrafter"/>
</dbReference>
<evidence type="ECO:0000259" key="5">
    <source>
        <dbReference type="SMART" id="SM00892"/>
    </source>
</evidence>
<dbReference type="Gene3D" id="3.40.570.10">
    <property type="entry name" value="Extracellular Endonuclease, subunit A"/>
    <property type="match status" value="1"/>
</dbReference>
<organism evidence="6 7">
    <name type="scientific">Aspergillus avenaceus</name>
    <dbReference type="NCBI Taxonomy" id="36643"/>
    <lineage>
        <taxon>Eukaryota</taxon>
        <taxon>Fungi</taxon>
        <taxon>Dikarya</taxon>
        <taxon>Ascomycota</taxon>
        <taxon>Pezizomycotina</taxon>
        <taxon>Eurotiomycetes</taxon>
        <taxon>Eurotiomycetidae</taxon>
        <taxon>Eurotiales</taxon>
        <taxon>Aspergillaceae</taxon>
        <taxon>Aspergillus</taxon>
        <taxon>Aspergillus subgen. Circumdati</taxon>
    </lineage>
</organism>
<dbReference type="CDD" id="cd00091">
    <property type="entry name" value="NUC"/>
    <property type="match status" value="1"/>
</dbReference>
<sequence length="349" mass="38388">MSKGRSLAIAALGATAGAGSAVLYTKQNQPVREVLQPVQDGIQPIPQSKSFESPGITIASRSLAKPSPGIAILQDSSGGPVTPDGILKYGHPGPVNDELNTISHFGAYDRRTRNPIWVAEHMTPESIAMGTAERKNNFKLDRSIPAAFRARVADYTNSGYDKGHQVPCDPSKWSQDACDSTFKMSNMCPQVGVGFNRHYWAYFEAFCQRLTTKYPSVRVITGPLYMPEKGDDGKYRVSYEVIGKNNVAVPTHFYKIIFAEEENDPDSIGSEVAVGAFVLPNGVIDKDTYLGDYEVDLAHVERAAGLEFAQNLKSSQRKRLCEEVKCDHNVKDFSDAVEDLTDEFDRAKL</sequence>
<dbReference type="SMART" id="SM00892">
    <property type="entry name" value="Endonuclease_NS"/>
    <property type="match status" value="1"/>
</dbReference>
<protein>
    <recommendedName>
        <fullName evidence="8">Endonuclease</fullName>
    </recommendedName>
</protein>
<accession>A0A5N6TV10</accession>
<dbReference type="GO" id="GO:0005634">
    <property type="term" value="C:nucleus"/>
    <property type="evidence" value="ECO:0007669"/>
    <property type="project" value="TreeGrafter"/>
</dbReference>